<evidence type="ECO:0000256" key="7">
    <source>
        <dbReference type="SAM" id="MobiDB-lite"/>
    </source>
</evidence>
<dbReference type="InterPro" id="IPR037396">
    <property type="entry name" value="FMN_HAD"/>
</dbReference>
<keyword evidence="4" id="KW-0560">Oxidoreductase</keyword>
<keyword evidence="3 6" id="KW-0479">Metal-binding</keyword>
<dbReference type="SUPFAM" id="SSF55856">
    <property type="entry name" value="Cytochrome b5-like heme/steroid binding domain"/>
    <property type="match status" value="1"/>
</dbReference>
<evidence type="ECO:0000313" key="10">
    <source>
        <dbReference type="EMBL" id="KAF7555690.1"/>
    </source>
</evidence>
<evidence type="ECO:0000256" key="1">
    <source>
        <dbReference type="ARBA" id="ARBA00001917"/>
    </source>
</evidence>
<dbReference type="Pfam" id="PF00173">
    <property type="entry name" value="Cyt-b5"/>
    <property type="match status" value="1"/>
</dbReference>
<accession>A0A9P5LKU1</accession>
<dbReference type="InterPro" id="IPR008259">
    <property type="entry name" value="FMN_hydac_DH_AS"/>
</dbReference>
<dbReference type="PRINTS" id="PR00363">
    <property type="entry name" value="CYTOCHROMEB5"/>
</dbReference>
<reference evidence="10" key="1">
    <citation type="submission" date="2020-03" db="EMBL/GenBank/DDBJ databases">
        <title>Draft Genome Sequence of Cylindrodendrum hubeiense.</title>
        <authorList>
            <person name="Buettner E."/>
            <person name="Kellner H."/>
        </authorList>
    </citation>
    <scope>NUCLEOTIDE SEQUENCE</scope>
    <source>
        <strain evidence="10">IHI 201604</strain>
    </source>
</reference>
<gene>
    <name evidence="10" type="ORF">G7Z17_g2003</name>
</gene>
<evidence type="ECO:0000259" key="8">
    <source>
        <dbReference type="PROSITE" id="PS50255"/>
    </source>
</evidence>
<organism evidence="10 11">
    <name type="scientific">Cylindrodendrum hubeiense</name>
    <dbReference type="NCBI Taxonomy" id="595255"/>
    <lineage>
        <taxon>Eukaryota</taxon>
        <taxon>Fungi</taxon>
        <taxon>Dikarya</taxon>
        <taxon>Ascomycota</taxon>
        <taxon>Pezizomycotina</taxon>
        <taxon>Sordariomycetes</taxon>
        <taxon>Hypocreomycetidae</taxon>
        <taxon>Hypocreales</taxon>
        <taxon>Nectriaceae</taxon>
        <taxon>Cylindrodendrum</taxon>
    </lineage>
</organism>
<feature type="domain" description="Cytochrome b5 heme-binding" evidence="8">
    <location>
        <begin position="1"/>
        <end position="76"/>
    </location>
</feature>
<protein>
    <submittedName>
        <fullName evidence="10">Uncharacterized protein</fullName>
    </submittedName>
</protein>
<evidence type="ECO:0000256" key="4">
    <source>
        <dbReference type="ARBA" id="ARBA00023002"/>
    </source>
</evidence>
<keyword evidence="11" id="KW-1185">Reference proteome</keyword>
<comment type="similarity">
    <text evidence="6">Belongs to the cytochrome b5 family.</text>
</comment>
<evidence type="ECO:0000259" key="9">
    <source>
        <dbReference type="PROSITE" id="PS51349"/>
    </source>
</evidence>
<dbReference type="Gene3D" id="3.10.120.10">
    <property type="entry name" value="Cytochrome b5-like heme/steroid binding domain"/>
    <property type="match status" value="1"/>
</dbReference>
<feature type="region of interest" description="Disordered" evidence="7">
    <location>
        <begin position="74"/>
        <end position="96"/>
    </location>
</feature>
<dbReference type="PROSITE" id="PS00557">
    <property type="entry name" value="FMN_HYDROXY_ACID_DH_1"/>
    <property type="match status" value="1"/>
</dbReference>
<evidence type="ECO:0000256" key="6">
    <source>
        <dbReference type="RuleBase" id="RU362121"/>
    </source>
</evidence>
<keyword evidence="5 6" id="KW-0408">Iron</keyword>
<dbReference type="GO" id="GO:0020037">
    <property type="term" value="F:heme binding"/>
    <property type="evidence" value="ECO:0007669"/>
    <property type="project" value="UniProtKB-UniRule"/>
</dbReference>
<dbReference type="PANTHER" id="PTHR10578:SF104">
    <property type="entry name" value="CYTOCHROME B2, MITOCHONDRIAL-RELATED"/>
    <property type="match status" value="1"/>
</dbReference>
<comment type="cofactor">
    <cofactor evidence="1">
        <name>FMN</name>
        <dbReference type="ChEBI" id="CHEBI:58210"/>
    </cofactor>
</comment>
<dbReference type="PROSITE" id="PS51349">
    <property type="entry name" value="FMN_HYDROXY_ACID_DH_2"/>
    <property type="match status" value="1"/>
</dbReference>
<dbReference type="InterPro" id="IPR001199">
    <property type="entry name" value="Cyt_B5-like_heme/steroid-bd"/>
</dbReference>
<proteinExistence type="inferred from homology"/>
<dbReference type="SMART" id="SM01117">
    <property type="entry name" value="Cyt-b5"/>
    <property type="match status" value="1"/>
</dbReference>
<dbReference type="Pfam" id="PF01070">
    <property type="entry name" value="FMN_dh"/>
    <property type="match status" value="1"/>
</dbReference>
<dbReference type="InterPro" id="IPR013785">
    <property type="entry name" value="Aldolase_TIM"/>
</dbReference>
<dbReference type="PROSITE" id="PS50255">
    <property type="entry name" value="CYTOCHROME_B5_2"/>
    <property type="match status" value="1"/>
</dbReference>
<feature type="domain" description="FMN hydroxy acid dehydrogenase" evidence="9">
    <location>
        <begin position="100"/>
        <end position="458"/>
    </location>
</feature>
<feature type="compositionally biased region" description="Polar residues" evidence="7">
    <location>
        <begin position="84"/>
        <end position="94"/>
    </location>
</feature>
<dbReference type="GO" id="GO:0046872">
    <property type="term" value="F:metal ion binding"/>
    <property type="evidence" value="ECO:0007669"/>
    <property type="project" value="UniProtKB-UniRule"/>
</dbReference>
<dbReference type="AlphaFoldDB" id="A0A9P5LKU1"/>
<dbReference type="InterPro" id="IPR000262">
    <property type="entry name" value="FMN-dep_DH"/>
</dbReference>
<dbReference type="InterPro" id="IPR037458">
    <property type="entry name" value="L-MDH/L-LDH_FMN-bd"/>
</dbReference>
<dbReference type="Gene3D" id="3.20.20.70">
    <property type="entry name" value="Aldolase class I"/>
    <property type="match status" value="1"/>
</dbReference>
<dbReference type="PANTHER" id="PTHR10578">
    <property type="entry name" value="S -2-HYDROXY-ACID OXIDASE-RELATED"/>
    <property type="match status" value="1"/>
</dbReference>
<dbReference type="PROSITE" id="PS00191">
    <property type="entry name" value="CYTOCHROME_B5_1"/>
    <property type="match status" value="1"/>
</dbReference>
<sequence length="469" mass="51079">MITRSEVSKHTTKDSCWVIIKDCAYDVTDFLDLHPGGKHIILKYAGQDATDAFESFHSEDTLYKHIGSKQTIGPVTGAMPPTTVPTKPINQPGNASEKGSRLYSILNIGDFEVAASEVLPPKPFAFFKSGAEDERTATWNQKSWQSVRFRPRVLKPIGVVDTSTRLLGTEFSAPFFISPAGGGKLAHPTGEILMTKAAAKEGILQWVCNNAGCSQKQMTDARGPNQTLYWQIYAMTDLEITKREIKEAIASGYKGFTLTVDAIKVGKRERDMRLNIAESVVPGPGDDDEDFGLSGGISVTRPNVYSKFDWVSAVEWLRGITDLPIVIKGIQCWEDAALCMQHGVHPWLSNHGGRQLEGAPSALETLLEIRQYCPEVFDKCEVIVDGGITRGTDIVKALALGAKGVGLGRAFLFALVFGEPGVRRAIRILKQEVETTMALLGVSSIDQLNPSYVDSSGLLLAAAVTRAHL</sequence>
<dbReference type="OrthoDB" id="1925334at2759"/>
<evidence type="ECO:0000256" key="3">
    <source>
        <dbReference type="ARBA" id="ARBA00022723"/>
    </source>
</evidence>
<dbReference type="CDD" id="cd02922">
    <property type="entry name" value="FCB2_FMN"/>
    <property type="match status" value="1"/>
</dbReference>
<dbReference type="SUPFAM" id="SSF51395">
    <property type="entry name" value="FMN-linked oxidoreductases"/>
    <property type="match status" value="1"/>
</dbReference>
<dbReference type="Proteomes" id="UP000722485">
    <property type="component" value="Unassembled WGS sequence"/>
</dbReference>
<dbReference type="GO" id="GO:0016491">
    <property type="term" value="F:oxidoreductase activity"/>
    <property type="evidence" value="ECO:0007669"/>
    <property type="project" value="UniProtKB-KW"/>
</dbReference>
<comment type="caution">
    <text evidence="10">The sequence shown here is derived from an EMBL/GenBank/DDBJ whole genome shotgun (WGS) entry which is preliminary data.</text>
</comment>
<evidence type="ECO:0000256" key="2">
    <source>
        <dbReference type="ARBA" id="ARBA00022617"/>
    </source>
</evidence>
<evidence type="ECO:0000313" key="11">
    <source>
        <dbReference type="Proteomes" id="UP000722485"/>
    </source>
</evidence>
<dbReference type="InterPro" id="IPR018506">
    <property type="entry name" value="Cyt_B5_heme-BS"/>
</dbReference>
<name>A0A9P5LKU1_9HYPO</name>
<keyword evidence="2 6" id="KW-0349">Heme</keyword>
<evidence type="ECO:0000256" key="5">
    <source>
        <dbReference type="ARBA" id="ARBA00023004"/>
    </source>
</evidence>
<dbReference type="InterPro" id="IPR036400">
    <property type="entry name" value="Cyt_B5-like_heme/steroid_sf"/>
</dbReference>
<dbReference type="EMBL" id="JAANBB010000018">
    <property type="protein sequence ID" value="KAF7555690.1"/>
    <property type="molecule type" value="Genomic_DNA"/>
</dbReference>